<evidence type="ECO:0000313" key="3">
    <source>
        <dbReference type="Proteomes" id="UP001254608"/>
    </source>
</evidence>
<evidence type="ECO:0000256" key="1">
    <source>
        <dbReference type="SAM" id="SignalP"/>
    </source>
</evidence>
<reference evidence="2 3" key="1">
    <citation type="submission" date="2023-09" db="EMBL/GenBank/DDBJ databases">
        <authorList>
            <person name="Rey-Velasco X."/>
        </authorList>
    </citation>
    <scope>NUCLEOTIDE SEQUENCE [LARGE SCALE GENOMIC DNA]</scope>
    <source>
        <strain evidence="2 3">W345</strain>
    </source>
</reference>
<proteinExistence type="predicted"/>
<keyword evidence="3" id="KW-1185">Reference proteome</keyword>
<dbReference type="EMBL" id="JAVRIC010000029">
    <property type="protein sequence ID" value="MDT0498919.1"/>
    <property type="molecule type" value="Genomic_DNA"/>
</dbReference>
<gene>
    <name evidence="2" type="ORF">RM530_16360</name>
</gene>
<dbReference type="RefSeq" id="WP_311366330.1">
    <property type="nucleotide sequence ID" value="NZ_JAVRIC010000029.1"/>
</dbReference>
<protein>
    <submittedName>
        <fullName evidence="2">Uncharacterized protein</fullName>
    </submittedName>
</protein>
<feature type="signal peptide" evidence="1">
    <location>
        <begin position="1"/>
        <end position="23"/>
    </location>
</feature>
<name>A0ABU2WM10_9GAMM</name>
<evidence type="ECO:0000313" key="2">
    <source>
        <dbReference type="EMBL" id="MDT0498919.1"/>
    </source>
</evidence>
<dbReference type="Pfam" id="PF20388">
    <property type="entry name" value="DUF6683"/>
    <property type="match status" value="1"/>
</dbReference>
<feature type="chain" id="PRO_5045685634" evidence="1">
    <location>
        <begin position="24"/>
        <end position="245"/>
    </location>
</feature>
<accession>A0ABU2WM10</accession>
<keyword evidence="1" id="KW-0732">Signal</keyword>
<dbReference type="Proteomes" id="UP001254608">
    <property type="component" value="Unassembled WGS sequence"/>
</dbReference>
<dbReference type="InterPro" id="IPR046505">
    <property type="entry name" value="DUF6683"/>
</dbReference>
<comment type="caution">
    <text evidence="2">The sequence shown here is derived from an EMBL/GenBank/DDBJ whole genome shotgun (WGS) entry which is preliminary data.</text>
</comment>
<organism evidence="2 3">
    <name type="scientific">Banduia mediterranea</name>
    <dbReference type="NCBI Taxonomy" id="3075609"/>
    <lineage>
        <taxon>Bacteria</taxon>
        <taxon>Pseudomonadati</taxon>
        <taxon>Pseudomonadota</taxon>
        <taxon>Gammaproteobacteria</taxon>
        <taxon>Nevskiales</taxon>
        <taxon>Algiphilaceae</taxon>
        <taxon>Banduia</taxon>
    </lineage>
</organism>
<sequence>MPNLLHSALAVLFALLCSATAQAQYYGTQIDVNANLNMMLLLQQQDLGNMAGAHEVEQATKRLRHDEDDATRPEGNDFSYLPTASISEAMEQRFLDNLRKTDERMARSAKSDLADRDMIERFEADVGPYGLRSDDVADAMTAYWVVTWMAAKQTDLPKKGEVQAVRAQVRQQLANNEKLRSASNGMRQQLAEAYIYETMWTITLRSSANSKAERQQLASATQAQALKMGLDMSRMELRSDGFVRR</sequence>